<protein>
    <submittedName>
        <fullName evidence="2">Uncharacterized protein</fullName>
    </submittedName>
</protein>
<evidence type="ECO:0000313" key="3">
    <source>
        <dbReference type="Proteomes" id="UP000652761"/>
    </source>
</evidence>
<dbReference type="AlphaFoldDB" id="A0A843WHI5"/>
<evidence type="ECO:0000313" key="2">
    <source>
        <dbReference type="EMBL" id="MQM05061.1"/>
    </source>
</evidence>
<feature type="non-terminal residue" evidence="2">
    <location>
        <position position="62"/>
    </location>
</feature>
<keyword evidence="1" id="KW-0732">Signal</keyword>
<dbReference type="Proteomes" id="UP000652761">
    <property type="component" value="Unassembled WGS sequence"/>
</dbReference>
<keyword evidence="3" id="KW-1185">Reference proteome</keyword>
<accession>A0A843WHI5</accession>
<comment type="caution">
    <text evidence="2">The sequence shown here is derived from an EMBL/GenBank/DDBJ whole genome shotgun (WGS) entry which is preliminary data.</text>
</comment>
<organism evidence="2 3">
    <name type="scientific">Colocasia esculenta</name>
    <name type="common">Wild taro</name>
    <name type="synonym">Arum esculentum</name>
    <dbReference type="NCBI Taxonomy" id="4460"/>
    <lineage>
        <taxon>Eukaryota</taxon>
        <taxon>Viridiplantae</taxon>
        <taxon>Streptophyta</taxon>
        <taxon>Embryophyta</taxon>
        <taxon>Tracheophyta</taxon>
        <taxon>Spermatophyta</taxon>
        <taxon>Magnoliopsida</taxon>
        <taxon>Liliopsida</taxon>
        <taxon>Araceae</taxon>
        <taxon>Aroideae</taxon>
        <taxon>Colocasieae</taxon>
        <taxon>Colocasia</taxon>
    </lineage>
</organism>
<sequence>MVVVCNGRKLLILNLLCISVCLVRNSNFNMFCCSWRIEYCLLFEAKWNWTFSSAKYGCFTAE</sequence>
<proteinExistence type="predicted"/>
<dbReference type="EMBL" id="NMUH01003338">
    <property type="protein sequence ID" value="MQM05061.1"/>
    <property type="molecule type" value="Genomic_DNA"/>
</dbReference>
<evidence type="ECO:0000256" key="1">
    <source>
        <dbReference type="SAM" id="SignalP"/>
    </source>
</evidence>
<gene>
    <name evidence="2" type="ORF">Taro_037863</name>
</gene>
<feature type="signal peptide" evidence="1">
    <location>
        <begin position="1"/>
        <end position="25"/>
    </location>
</feature>
<reference evidence="2" key="1">
    <citation type="submission" date="2017-07" db="EMBL/GenBank/DDBJ databases">
        <title>Taro Niue Genome Assembly and Annotation.</title>
        <authorList>
            <person name="Atibalentja N."/>
            <person name="Keating K."/>
            <person name="Fields C.J."/>
        </authorList>
    </citation>
    <scope>NUCLEOTIDE SEQUENCE</scope>
    <source>
        <strain evidence="2">Niue_2</strain>
        <tissue evidence="2">Leaf</tissue>
    </source>
</reference>
<name>A0A843WHI5_COLES</name>
<feature type="chain" id="PRO_5032502830" evidence="1">
    <location>
        <begin position="26"/>
        <end position="62"/>
    </location>
</feature>